<evidence type="ECO:0000313" key="2">
    <source>
        <dbReference type="Proteomes" id="UP001319200"/>
    </source>
</evidence>
<sequence length="167" mass="19031">MISDAIRESLAKVCAALNKHGVEFLVIGGAAVNYYGYRRPSAVAYRPEINVDLDFWYNPTISNYHNLLKALDELNVDTIDLKKLVFDPKRTFLKIPHKTFHTDFLPIMEGLKSFSESQRNAEKVTIDGNELFIISYNDLILNKLAVNRSTDKSDVDELNKVKKGRHS</sequence>
<dbReference type="InterPro" id="IPR018700">
    <property type="entry name" value="DUF2204"/>
</dbReference>
<dbReference type="AlphaFoldDB" id="A0AAP2DH87"/>
<dbReference type="Proteomes" id="UP001319200">
    <property type="component" value="Unassembled WGS sequence"/>
</dbReference>
<organism evidence="1 2">
    <name type="scientific">Chryseosolibacter histidini</name>
    <dbReference type="NCBI Taxonomy" id="2782349"/>
    <lineage>
        <taxon>Bacteria</taxon>
        <taxon>Pseudomonadati</taxon>
        <taxon>Bacteroidota</taxon>
        <taxon>Cytophagia</taxon>
        <taxon>Cytophagales</taxon>
        <taxon>Chryseotaleaceae</taxon>
        <taxon>Chryseosolibacter</taxon>
    </lineage>
</organism>
<gene>
    <name evidence="1" type="ORF">KK083_04930</name>
</gene>
<dbReference type="SUPFAM" id="SSF81301">
    <property type="entry name" value="Nucleotidyltransferase"/>
    <property type="match status" value="1"/>
</dbReference>
<keyword evidence="2" id="KW-1185">Reference proteome</keyword>
<proteinExistence type="predicted"/>
<dbReference type="EMBL" id="JAHESF010000004">
    <property type="protein sequence ID" value="MBT1696206.1"/>
    <property type="molecule type" value="Genomic_DNA"/>
</dbReference>
<dbReference type="Gene3D" id="3.30.460.40">
    <property type="match status" value="1"/>
</dbReference>
<accession>A0AAP2DH87</accession>
<comment type="caution">
    <text evidence="1">The sequence shown here is derived from an EMBL/GenBank/DDBJ whole genome shotgun (WGS) entry which is preliminary data.</text>
</comment>
<dbReference type="RefSeq" id="WP_254161300.1">
    <property type="nucleotide sequence ID" value="NZ_JAHESF010000004.1"/>
</dbReference>
<name>A0AAP2DH87_9BACT</name>
<protein>
    <submittedName>
        <fullName evidence="1">Nucleotidyltransferase</fullName>
    </submittedName>
</protein>
<dbReference type="Pfam" id="PF09970">
    <property type="entry name" value="DUF2204"/>
    <property type="match status" value="1"/>
</dbReference>
<reference evidence="1 2" key="1">
    <citation type="submission" date="2021-05" db="EMBL/GenBank/DDBJ databases">
        <title>A Polyphasic approach of four new species of the genus Ohtaekwangia: Ohtaekwangia histidinii sp. nov., Ohtaekwangia cretensis sp. nov., Ohtaekwangia indiensis sp. nov., Ohtaekwangia reichenbachii sp. nov. from diverse environment.</title>
        <authorList>
            <person name="Octaviana S."/>
        </authorList>
    </citation>
    <scope>NUCLEOTIDE SEQUENCE [LARGE SCALE GENOMIC DNA]</scope>
    <source>
        <strain evidence="1 2">PWU4</strain>
    </source>
</reference>
<dbReference type="InterPro" id="IPR043519">
    <property type="entry name" value="NT_sf"/>
</dbReference>
<evidence type="ECO:0000313" key="1">
    <source>
        <dbReference type="EMBL" id="MBT1696206.1"/>
    </source>
</evidence>